<comment type="similarity">
    <text evidence="1">Belongs to the eukaryotic ribosomal protein eL42 family.</text>
</comment>
<protein>
    <submittedName>
        <fullName evidence="4">60S ribosomal protein L44</fullName>
    </submittedName>
</protein>
<keyword evidence="3" id="KW-0687">Ribonucleoprotein</keyword>
<evidence type="ECO:0000313" key="4">
    <source>
        <dbReference type="EMBL" id="ADZ95735.1"/>
    </source>
</evidence>
<evidence type="ECO:0000256" key="2">
    <source>
        <dbReference type="ARBA" id="ARBA00022980"/>
    </source>
</evidence>
<dbReference type="FunFam" id="3.10.450.80:FF:000001">
    <property type="entry name" value="60S ribosomal protein L44"/>
    <property type="match status" value="1"/>
</dbReference>
<dbReference type="PANTHER" id="PTHR10369">
    <property type="entry name" value="60S RIBOSOMAL PROTEIN L36A/L44"/>
    <property type="match status" value="1"/>
</dbReference>
<dbReference type="VEuPathDB" id="MicrosporidiaDB:NBO_80g0021"/>
<dbReference type="EMBL" id="HQ291482">
    <property type="protein sequence ID" value="ADZ95735.1"/>
    <property type="molecule type" value="mRNA"/>
</dbReference>
<dbReference type="GO" id="GO:0006412">
    <property type="term" value="P:translation"/>
    <property type="evidence" value="ECO:0007669"/>
    <property type="project" value="InterPro"/>
</dbReference>
<sequence length="103" mass="11798">MVNIPKTKNTFCSKCNKHSLHKVSLYKKGKDNPDAKGNRRYRLKQKTLGQTRPILKRKAKVTKKIVCKLECTKCKRVHQTAHKRAKHVVIGGEKKTKGEALAY</sequence>
<dbReference type="GO" id="GO:0005840">
    <property type="term" value="C:ribosome"/>
    <property type="evidence" value="ECO:0007669"/>
    <property type="project" value="UniProtKB-KW"/>
</dbReference>
<dbReference type="InterPro" id="IPR000552">
    <property type="entry name" value="Ribosomal_eL44"/>
</dbReference>
<name>F2X1A4_NOSBO</name>
<dbReference type="OMA" id="CKKHTIH"/>
<dbReference type="Pfam" id="PF00935">
    <property type="entry name" value="Ribosomal_L44"/>
    <property type="match status" value="1"/>
</dbReference>
<proteinExistence type="evidence at transcript level"/>
<reference evidence="4" key="1">
    <citation type="submission" date="2010-09" db="EMBL/GenBank/DDBJ databases">
        <title>The organization of cytoplasmic ribosomal protein genes in microsporidian Nosema bombycis genome.</title>
        <authorList>
            <person name="Liu H."/>
            <person name="Pan G."/>
            <person name="Li T."/>
            <person name="Huang W."/>
            <person name="Zhou Z."/>
        </authorList>
    </citation>
    <scope>NUCLEOTIDE SEQUENCE</scope>
    <source>
        <strain evidence="4">CQ1</strain>
    </source>
</reference>
<dbReference type="Gene3D" id="3.10.450.80">
    <property type="match status" value="1"/>
</dbReference>
<dbReference type="GO" id="GO:0003735">
    <property type="term" value="F:structural constituent of ribosome"/>
    <property type="evidence" value="ECO:0007669"/>
    <property type="project" value="InterPro"/>
</dbReference>
<organism evidence="4">
    <name type="scientific">Nosema bombycis</name>
    <name type="common">Microsporidian parasite</name>
    <name type="synonym">Pebrine of silkworm</name>
    <dbReference type="NCBI Taxonomy" id="27978"/>
    <lineage>
        <taxon>Eukaryota</taxon>
        <taxon>Fungi</taxon>
        <taxon>Fungi incertae sedis</taxon>
        <taxon>Microsporidia</taxon>
        <taxon>Nosematidae</taxon>
        <taxon>Nosema</taxon>
    </lineage>
</organism>
<dbReference type="GO" id="GO:1990904">
    <property type="term" value="C:ribonucleoprotein complex"/>
    <property type="evidence" value="ECO:0007669"/>
    <property type="project" value="UniProtKB-KW"/>
</dbReference>
<evidence type="ECO:0000256" key="3">
    <source>
        <dbReference type="ARBA" id="ARBA00023274"/>
    </source>
</evidence>
<keyword evidence="2 4" id="KW-0689">Ribosomal protein</keyword>
<dbReference type="InterPro" id="IPR011332">
    <property type="entry name" value="Ribosomal_zn-bd"/>
</dbReference>
<dbReference type="SUPFAM" id="SSF57829">
    <property type="entry name" value="Zn-binding ribosomal proteins"/>
    <property type="match status" value="1"/>
</dbReference>
<evidence type="ECO:0000256" key="1">
    <source>
        <dbReference type="ARBA" id="ARBA00009364"/>
    </source>
</evidence>
<dbReference type="AlphaFoldDB" id="F2X1A4"/>
<dbReference type="InterPro" id="IPR053708">
    <property type="entry name" value="Ribosomal_LSU_eL42"/>
</dbReference>
<accession>F2X1A4</accession>